<proteinExistence type="predicted"/>
<feature type="region of interest" description="Disordered" evidence="1">
    <location>
        <begin position="18"/>
        <end position="49"/>
    </location>
</feature>
<sequence>MVQDGTELMASQSMENKRVIDQGGEGGDDPVGCPEGTSRRTYQATGDFGKVDGTTSAELADLTAKPMRSSLRVLGYELDRSVSSVNDPGQSIGVFHKKDPGITFTLIVQAAVPNIKVSAKTDCLPMS</sequence>
<evidence type="ECO:0000256" key="1">
    <source>
        <dbReference type="SAM" id="MobiDB-lite"/>
    </source>
</evidence>
<dbReference type="Proteomes" id="UP001500888">
    <property type="component" value="Unassembled WGS sequence"/>
</dbReference>
<accession>A0ABP7J4G5</accession>
<dbReference type="EMBL" id="BAAAZR010000035">
    <property type="protein sequence ID" value="GAA3833796.1"/>
    <property type="molecule type" value="Genomic_DNA"/>
</dbReference>
<keyword evidence="3" id="KW-1185">Reference proteome</keyword>
<comment type="caution">
    <text evidence="2">The sequence shown here is derived from an EMBL/GenBank/DDBJ whole genome shotgun (WGS) entry which is preliminary data.</text>
</comment>
<evidence type="ECO:0000313" key="2">
    <source>
        <dbReference type="EMBL" id="GAA3833796.1"/>
    </source>
</evidence>
<name>A0ABP7J4G5_9ACTN</name>
<reference evidence="3" key="1">
    <citation type="journal article" date="2019" name="Int. J. Syst. Evol. Microbiol.">
        <title>The Global Catalogue of Microorganisms (GCM) 10K type strain sequencing project: providing services to taxonomists for standard genome sequencing and annotation.</title>
        <authorList>
            <consortium name="The Broad Institute Genomics Platform"/>
            <consortium name="The Broad Institute Genome Sequencing Center for Infectious Disease"/>
            <person name="Wu L."/>
            <person name="Ma J."/>
        </authorList>
    </citation>
    <scope>NUCLEOTIDE SEQUENCE [LARGE SCALE GENOMIC DNA]</scope>
    <source>
        <strain evidence="3">JCM 16908</strain>
    </source>
</reference>
<gene>
    <name evidence="2" type="ORF">GCM10022226_63960</name>
</gene>
<protein>
    <submittedName>
        <fullName evidence="2">Uncharacterized protein</fullName>
    </submittedName>
</protein>
<organism evidence="2 3">
    <name type="scientific">Sphaerisporangium flaviroseum</name>
    <dbReference type="NCBI Taxonomy" id="509199"/>
    <lineage>
        <taxon>Bacteria</taxon>
        <taxon>Bacillati</taxon>
        <taxon>Actinomycetota</taxon>
        <taxon>Actinomycetes</taxon>
        <taxon>Streptosporangiales</taxon>
        <taxon>Streptosporangiaceae</taxon>
        <taxon>Sphaerisporangium</taxon>
    </lineage>
</organism>
<evidence type="ECO:0000313" key="3">
    <source>
        <dbReference type="Proteomes" id="UP001500888"/>
    </source>
</evidence>